<feature type="transmembrane region" description="Helical" evidence="8">
    <location>
        <begin position="495"/>
        <end position="518"/>
    </location>
</feature>
<dbReference type="EMBL" id="CAUYUJ010007269">
    <property type="protein sequence ID" value="CAK0820137.1"/>
    <property type="molecule type" value="Genomic_DNA"/>
</dbReference>
<feature type="transmembrane region" description="Helical" evidence="8">
    <location>
        <begin position="171"/>
        <end position="189"/>
    </location>
</feature>
<dbReference type="InterPro" id="IPR011701">
    <property type="entry name" value="MFS"/>
</dbReference>
<dbReference type="InterPro" id="IPR036259">
    <property type="entry name" value="MFS_trans_sf"/>
</dbReference>
<proteinExistence type="predicted"/>
<evidence type="ECO:0000256" key="2">
    <source>
        <dbReference type="ARBA" id="ARBA00022448"/>
    </source>
</evidence>
<feature type="transmembrane region" description="Helical" evidence="8">
    <location>
        <begin position="40"/>
        <end position="65"/>
    </location>
</feature>
<feature type="transmembrane region" description="Helical" evidence="8">
    <location>
        <begin position="77"/>
        <end position="99"/>
    </location>
</feature>
<feature type="transmembrane region" description="Helical" evidence="8">
    <location>
        <begin position="371"/>
        <end position="394"/>
    </location>
</feature>
<dbReference type="Pfam" id="PF07690">
    <property type="entry name" value="MFS_1"/>
    <property type="match status" value="2"/>
</dbReference>
<evidence type="ECO:0000256" key="1">
    <source>
        <dbReference type="ARBA" id="ARBA00004651"/>
    </source>
</evidence>
<feature type="transmembrane region" description="Helical" evidence="8">
    <location>
        <begin position="401"/>
        <end position="418"/>
    </location>
</feature>
<dbReference type="SUPFAM" id="SSF103473">
    <property type="entry name" value="MFS general substrate transporter"/>
    <property type="match status" value="1"/>
</dbReference>
<feature type="transmembrane region" description="Helical" evidence="8">
    <location>
        <begin position="105"/>
        <end position="124"/>
    </location>
</feature>
<evidence type="ECO:0000256" key="6">
    <source>
        <dbReference type="ARBA" id="ARBA00023136"/>
    </source>
</evidence>
<dbReference type="Proteomes" id="UP001189429">
    <property type="component" value="Unassembled WGS sequence"/>
</dbReference>
<evidence type="ECO:0000256" key="5">
    <source>
        <dbReference type="ARBA" id="ARBA00022989"/>
    </source>
</evidence>
<evidence type="ECO:0000256" key="4">
    <source>
        <dbReference type="ARBA" id="ARBA00022692"/>
    </source>
</evidence>
<reference evidence="9" key="1">
    <citation type="submission" date="2023-10" db="EMBL/GenBank/DDBJ databases">
        <authorList>
            <person name="Chen Y."/>
            <person name="Shah S."/>
            <person name="Dougan E. K."/>
            <person name="Thang M."/>
            <person name="Chan C."/>
        </authorList>
    </citation>
    <scope>NUCLEOTIDE SEQUENCE [LARGE SCALE GENOMIC DNA]</scope>
</reference>
<keyword evidence="10" id="KW-1185">Reference proteome</keyword>
<evidence type="ECO:0000313" key="9">
    <source>
        <dbReference type="EMBL" id="CAK0820137.1"/>
    </source>
</evidence>
<accession>A0ABN9RN70</accession>
<dbReference type="Gene3D" id="1.20.1250.20">
    <property type="entry name" value="MFS general substrate transporter like domains"/>
    <property type="match status" value="2"/>
</dbReference>
<feature type="transmembrane region" description="Helical" evidence="8">
    <location>
        <begin position="457"/>
        <end position="475"/>
    </location>
</feature>
<evidence type="ECO:0000313" key="10">
    <source>
        <dbReference type="Proteomes" id="UP001189429"/>
    </source>
</evidence>
<comment type="subcellular location">
    <subcellularLocation>
        <location evidence="1">Cell membrane</location>
        <topology evidence="1">Multi-pass membrane protein</topology>
    </subcellularLocation>
</comment>
<keyword evidence="3" id="KW-1003">Cell membrane</keyword>
<keyword evidence="4 8" id="KW-0812">Transmembrane</keyword>
<organism evidence="9 10">
    <name type="scientific">Prorocentrum cordatum</name>
    <dbReference type="NCBI Taxonomy" id="2364126"/>
    <lineage>
        <taxon>Eukaryota</taxon>
        <taxon>Sar</taxon>
        <taxon>Alveolata</taxon>
        <taxon>Dinophyceae</taxon>
        <taxon>Prorocentrales</taxon>
        <taxon>Prorocentraceae</taxon>
        <taxon>Prorocentrum</taxon>
    </lineage>
</organism>
<evidence type="ECO:0000256" key="3">
    <source>
        <dbReference type="ARBA" id="ARBA00022475"/>
    </source>
</evidence>
<name>A0ABN9RN70_9DINO</name>
<evidence type="ECO:0008006" key="11">
    <source>
        <dbReference type="Google" id="ProtNLM"/>
    </source>
</evidence>
<keyword evidence="5 8" id="KW-1133">Transmembrane helix</keyword>
<feature type="compositionally biased region" description="Acidic residues" evidence="7">
    <location>
        <begin position="267"/>
        <end position="277"/>
    </location>
</feature>
<feature type="transmembrane region" description="Helical" evidence="8">
    <location>
        <begin position="297"/>
        <end position="318"/>
    </location>
</feature>
<comment type="caution">
    <text evidence="9">The sequence shown here is derived from an EMBL/GenBank/DDBJ whole genome shotgun (WGS) entry which is preliminary data.</text>
</comment>
<keyword evidence="6 8" id="KW-0472">Membrane</keyword>
<protein>
    <recommendedName>
        <fullName evidence="11">Major facilitator superfamily (MFS) profile domain-containing protein</fullName>
    </recommendedName>
</protein>
<evidence type="ECO:0000256" key="7">
    <source>
        <dbReference type="SAM" id="MobiDB-lite"/>
    </source>
</evidence>
<keyword evidence="2" id="KW-0813">Transport</keyword>
<gene>
    <name evidence="9" type="ORF">PCOR1329_LOCUS21933</name>
</gene>
<evidence type="ECO:0000256" key="8">
    <source>
        <dbReference type="SAM" id="Phobius"/>
    </source>
</evidence>
<dbReference type="InterPro" id="IPR050171">
    <property type="entry name" value="MFS_Transporters"/>
</dbReference>
<feature type="region of interest" description="Disordered" evidence="7">
    <location>
        <begin position="240"/>
        <end position="284"/>
    </location>
</feature>
<dbReference type="PANTHER" id="PTHR23517">
    <property type="entry name" value="RESISTANCE PROTEIN MDTM, PUTATIVE-RELATED-RELATED"/>
    <property type="match status" value="1"/>
</dbReference>
<feature type="transmembrane region" description="Helical" evidence="8">
    <location>
        <begin position="145"/>
        <end position="165"/>
    </location>
</feature>
<sequence>MRIQRLSPESLAYLTALLVNFVDSMGVRFAAPVIVPYGRWIGASVSTIATFATAQGICLILANFWMPKLSDARGRKVVIFISLVGSAVGYAFQGIAWRISGLEVLSFMIGQGLAGLFGGTATVVRAYIAELSLGDAALLKRRMTGLLVANQAAGVVLGPIAGSLASLHLPLPFWICSGTALVGLLWACINFQEVKDIRAATEAAATRERPVCAIDRDIGTSDLGILPVTSSDAALEALQGNESTHSLRTDPPAHPPGGSQSGSDSAAESETDFEGSDDSGSSPLCSKVASSPWCDKVVLLFFTAYMFLFTTVAGYMLLLPLMLRDPVFGLMTVQVPLSGDLALLDLARLENEAQEEESAVGENAEGNIAKAVGLLAMPQGLLNLFFSMFVFLPLTSRVGETVPLLISGAGWAGVYIAYGFCSQLWQVALLNAVSGMCLGIIVPAIGPLLSQYASAHYANRLANTMAVPLMGMYLAQAFGQQTMALVYTHCGLQAAWIASAVCIIISVVLIVLLLYLVAAQSPTPDKSKRRSLLEADADDFEKYVDSLLSELRAFLLKNRHALWSWPMQHVVWDRVTNLVPKVREWNDESHGQEYIEDLSALLLPYREQLHRFEEQFPDLRQRRLQEEELDGVSVAGTRSIVSNSPNERLRWQVSSRISVRTE</sequence>
<feature type="transmembrane region" description="Helical" evidence="8">
    <location>
        <begin position="424"/>
        <end position="445"/>
    </location>
</feature>